<dbReference type="InterPro" id="IPR009057">
    <property type="entry name" value="Homeodomain-like_sf"/>
</dbReference>
<dbReference type="Gene3D" id="1.10.10.60">
    <property type="entry name" value="Homeodomain-like"/>
    <property type="match status" value="1"/>
</dbReference>
<proteinExistence type="predicted"/>
<accession>A0A558C431</accession>
<protein>
    <submittedName>
        <fullName evidence="5">Helix-turn-helix transcriptional regulator</fullName>
    </submittedName>
</protein>
<dbReference type="Proteomes" id="UP000317624">
    <property type="component" value="Unassembled WGS sequence"/>
</dbReference>
<feature type="domain" description="HTH araC/xylS-type" evidence="4">
    <location>
        <begin position="170"/>
        <end position="268"/>
    </location>
</feature>
<dbReference type="GO" id="GO:0003700">
    <property type="term" value="F:DNA-binding transcription factor activity"/>
    <property type="evidence" value="ECO:0007669"/>
    <property type="project" value="InterPro"/>
</dbReference>
<evidence type="ECO:0000313" key="6">
    <source>
        <dbReference type="Proteomes" id="UP000317624"/>
    </source>
</evidence>
<dbReference type="PROSITE" id="PS01124">
    <property type="entry name" value="HTH_ARAC_FAMILY_2"/>
    <property type="match status" value="1"/>
</dbReference>
<dbReference type="Pfam" id="PF12833">
    <property type="entry name" value="HTH_18"/>
    <property type="match status" value="1"/>
</dbReference>
<dbReference type="Pfam" id="PF22200">
    <property type="entry name" value="ExsA_N"/>
    <property type="match status" value="1"/>
</dbReference>
<dbReference type="AlphaFoldDB" id="A0A558C431"/>
<dbReference type="PANTHER" id="PTHR46796">
    <property type="entry name" value="HTH-TYPE TRANSCRIPTIONAL ACTIVATOR RHAS-RELATED"/>
    <property type="match status" value="1"/>
</dbReference>
<keyword evidence="1" id="KW-0805">Transcription regulation</keyword>
<dbReference type="RefSeq" id="WP_144845155.1">
    <property type="nucleotide sequence ID" value="NZ_VMRJ01000001.1"/>
</dbReference>
<evidence type="ECO:0000313" key="5">
    <source>
        <dbReference type="EMBL" id="TVT43549.1"/>
    </source>
</evidence>
<keyword evidence="6" id="KW-1185">Reference proteome</keyword>
<keyword evidence="3" id="KW-0804">Transcription</keyword>
<evidence type="ECO:0000256" key="3">
    <source>
        <dbReference type="ARBA" id="ARBA00023163"/>
    </source>
</evidence>
<dbReference type="InterPro" id="IPR050204">
    <property type="entry name" value="AraC_XylS_family_regulators"/>
</dbReference>
<dbReference type="GO" id="GO:0043565">
    <property type="term" value="F:sequence-specific DNA binding"/>
    <property type="evidence" value="ECO:0007669"/>
    <property type="project" value="InterPro"/>
</dbReference>
<evidence type="ECO:0000259" key="4">
    <source>
        <dbReference type="PROSITE" id="PS01124"/>
    </source>
</evidence>
<comment type="caution">
    <text evidence="5">The sequence shown here is derived from an EMBL/GenBank/DDBJ whole genome shotgun (WGS) entry which is preliminary data.</text>
</comment>
<dbReference type="SUPFAM" id="SSF46689">
    <property type="entry name" value="Homeodomain-like"/>
    <property type="match status" value="2"/>
</dbReference>
<name>A0A558C431_9BACT</name>
<sequence>MYQAHKTRNVLLYTCHDETPFGHDPFVYESYIGIIMSGSADHYMADGVITYPTGSLCLVKRNQLLKVVKKPDGQKPFATITVFLEQETLKEYSAQHQVKADGVYTGEPVSLVENDAFLSGYFNSLLPYFEQPEKLTPILAQAKTTEVIALLLRNPALKNFLFDFSEPHKLDLEAYMHRHFSYNVPLTQFAKLTGRSLSTFKRDFARIFSTTPEKWLQKQRLEQAHFLVTQKNKRPSDIYLELGFETLSHFSYAFKKQFGQTLTALQILARAKHLPGQSGPGLATSLS</sequence>
<dbReference type="OrthoDB" id="3186094at2"/>
<gene>
    <name evidence="5" type="ORF">FNT36_05545</name>
</gene>
<organism evidence="5 6">
    <name type="scientific">Hymenobacter setariae</name>
    <dbReference type="NCBI Taxonomy" id="2594794"/>
    <lineage>
        <taxon>Bacteria</taxon>
        <taxon>Pseudomonadati</taxon>
        <taxon>Bacteroidota</taxon>
        <taxon>Cytophagia</taxon>
        <taxon>Cytophagales</taxon>
        <taxon>Hymenobacteraceae</taxon>
        <taxon>Hymenobacter</taxon>
    </lineage>
</organism>
<evidence type="ECO:0000256" key="1">
    <source>
        <dbReference type="ARBA" id="ARBA00023015"/>
    </source>
</evidence>
<reference evidence="5 6" key="1">
    <citation type="submission" date="2019-07" db="EMBL/GenBank/DDBJ databases">
        <title>Hymenobacter sp. straun FUR1 Genome sequencing and assembly.</title>
        <authorList>
            <person name="Chhetri G."/>
        </authorList>
    </citation>
    <scope>NUCLEOTIDE SEQUENCE [LARGE SCALE GENOMIC DNA]</scope>
    <source>
        <strain evidence="5 6">Fur1</strain>
    </source>
</reference>
<dbReference type="SMART" id="SM00342">
    <property type="entry name" value="HTH_ARAC"/>
    <property type="match status" value="1"/>
</dbReference>
<keyword evidence="2" id="KW-0238">DNA-binding</keyword>
<dbReference type="InterPro" id="IPR054015">
    <property type="entry name" value="ExsA-like_N"/>
</dbReference>
<dbReference type="EMBL" id="VMRJ01000001">
    <property type="protein sequence ID" value="TVT43549.1"/>
    <property type="molecule type" value="Genomic_DNA"/>
</dbReference>
<dbReference type="InterPro" id="IPR018060">
    <property type="entry name" value="HTH_AraC"/>
</dbReference>
<evidence type="ECO:0000256" key="2">
    <source>
        <dbReference type="ARBA" id="ARBA00023125"/>
    </source>
</evidence>